<evidence type="ECO:0000313" key="3">
    <source>
        <dbReference type="EMBL" id="KAH0464449.1"/>
    </source>
</evidence>
<feature type="compositionally biased region" description="Acidic residues" evidence="2">
    <location>
        <begin position="60"/>
        <end position="72"/>
    </location>
</feature>
<evidence type="ECO:0000313" key="4">
    <source>
        <dbReference type="Proteomes" id="UP000775213"/>
    </source>
</evidence>
<dbReference type="Pfam" id="PF04520">
    <property type="entry name" value="Senescence_reg"/>
    <property type="match status" value="1"/>
</dbReference>
<gene>
    <name evidence="3" type="ORF">IEQ34_007235</name>
</gene>
<dbReference type="PANTHER" id="PTHR33083:SF87">
    <property type="entry name" value="OS01G0727500 PROTEIN"/>
    <property type="match status" value="1"/>
</dbReference>
<organism evidence="3 4">
    <name type="scientific">Dendrobium chrysotoxum</name>
    <name type="common">Orchid</name>
    <dbReference type="NCBI Taxonomy" id="161865"/>
    <lineage>
        <taxon>Eukaryota</taxon>
        <taxon>Viridiplantae</taxon>
        <taxon>Streptophyta</taxon>
        <taxon>Embryophyta</taxon>
        <taxon>Tracheophyta</taxon>
        <taxon>Spermatophyta</taxon>
        <taxon>Magnoliopsida</taxon>
        <taxon>Liliopsida</taxon>
        <taxon>Asparagales</taxon>
        <taxon>Orchidaceae</taxon>
        <taxon>Epidendroideae</taxon>
        <taxon>Malaxideae</taxon>
        <taxon>Dendrobiinae</taxon>
        <taxon>Dendrobium</taxon>
    </lineage>
</organism>
<reference evidence="3 4" key="1">
    <citation type="journal article" date="2021" name="Hortic Res">
        <title>Chromosome-scale assembly of the Dendrobium chrysotoxum genome enhances the understanding of orchid evolution.</title>
        <authorList>
            <person name="Zhang Y."/>
            <person name="Zhang G.Q."/>
            <person name="Zhang D."/>
            <person name="Liu X.D."/>
            <person name="Xu X.Y."/>
            <person name="Sun W.H."/>
            <person name="Yu X."/>
            <person name="Zhu X."/>
            <person name="Wang Z.W."/>
            <person name="Zhao X."/>
            <person name="Zhong W.Y."/>
            <person name="Chen H."/>
            <person name="Yin W.L."/>
            <person name="Huang T."/>
            <person name="Niu S.C."/>
            <person name="Liu Z.J."/>
        </authorList>
    </citation>
    <scope>NUCLEOTIDE SEQUENCE [LARGE SCALE GENOMIC DNA]</scope>
    <source>
        <strain evidence="3">Lindl</strain>
    </source>
</reference>
<dbReference type="AlphaFoldDB" id="A0AAV7H9S3"/>
<comment type="caution">
    <text evidence="3">The sequence shown here is derived from an EMBL/GenBank/DDBJ whole genome shotgun (WGS) entry which is preliminary data.</text>
</comment>
<dbReference type="EMBL" id="JAGFBR010000007">
    <property type="protein sequence ID" value="KAH0464449.1"/>
    <property type="molecule type" value="Genomic_DNA"/>
</dbReference>
<dbReference type="GO" id="GO:0010150">
    <property type="term" value="P:leaf senescence"/>
    <property type="evidence" value="ECO:0007669"/>
    <property type="project" value="UniProtKB-ARBA"/>
</dbReference>
<dbReference type="PANTHER" id="PTHR33083">
    <property type="entry name" value="EXPRESSED PROTEIN"/>
    <property type="match status" value="1"/>
</dbReference>
<name>A0AAV7H9S3_DENCH</name>
<sequence length="124" mass="14132">MEELMEFQVIWPENEDRPITIEWYSDEAEGDTRDFQRREAAAAPVSIPRPMGCRPPVSDSDTDTDLESESEEMVPPHVLVSRRWSEPSSSVAFSLCSGPGRTLKGRDLRNVRNFVLRMTGFLET</sequence>
<keyword evidence="4" id="KW-1185">Reference proteome</keyword>
<accession>A0AAV7H9S3</accession>
<comment type="similarity">
    <text evidence="1">Belongs to the senescence regulator S40 family.</text>
</comment>
<proteinExistence type="inferred from homology"/>
<feature type="region of interest" description="Disordered" evidence="2">
    <location>
        <begin position="38"/>
        <end position="74"/>
    </location>
</feature>
<dbReference type="Proteomes" id="UP000775213">
    <property type="component" value="Unassembled WGS sequence"/>
</dbReference>
<protein>
    <submittedName>
        <fullName evidence="3">Uncharacterized protein</fullName>
    </submittedName>
</protein>
<evidence type="ECO:0000256" key="2">
    <source>
        <dbReference type="SAM" id="MobiDB-lite"/>
    </source>
</evidence>
<dbReference type="InterPro" id="IPR007608">
    <property type="entry name" value="Senescence_reg_S40"/>
</dbReference>
<evidence type="ECO:0000256" key="1">
    <source>
        <dbReference type="ARBA" id="ARBA00034773"/>
    </source>
</evidence>